<dbReference type="KEGG" id="dmm:dnm_020310"/>
<name>A0A975BIL3_9BACT</name>
<protein>
    <submittedName>
        <fullName evidence="1">Uncharacterized protein</fullName>
    </submittedName>
</protein>
<gene>
    <name evidence="1" type="ORF">dnm_020310</name>
</gene>
<evidence type="ECO:0000313" key="1">
    <source>
        <dbReference type="EMBL" id="QTA86013.1"/>
    </source>
</evidence>
<organism evidence="1 2">
    <name type="scientific">Desulfonema magnum</name>
    <dbReference type="NCBI Taxonomy" id="45655"/>
    <lineage>
        <taxon>Bacteria</taxon>
        <taxon>Pseudomonadati</taxon>
        <taxon>Thermodesulfobacteriota</taxon>
        <taxon>Desulfobacteria</taxon>
        <taxon>Desulfobacterales</taxon>
        <taxon>Desulfococcaceae</taxon>
        <taxon>Desulfonema</taxon>
    </lineage>
</organism>
<sequence length="42" mass="4842">MINCPTLINCPNLDERIKRFSGLNLLSIFSIMKIPQSFTMKI</sequence>
<proteinExistence type="predicted"/>
<dbReference type="Proteomes" id="UP000663722">
    <property type="component" value="Chromosome"/>
</dbReference>
<dbReference type="AlphaFoldDB" id="A0A975BIL3"/>
<evidence type="ECO:0000313" key="2">
    <source>
        <dbReference type="Proteomes" id="UP000663722"/>
    </source>
</evidence>
<accession>A0A975BIL3</accession>
<dbReference type="EMBL" id="CP061800">
    <property type="protein sequence ID" value="QTA86013.1"/>
    <property type="molecule type" value="Genomic_DNA"/>
</dbReference>
<reference evidence="1" key="1">
    <citation type="journal article" date="2021" name="Microb. Physiol.">
        <title>Proteogenomic Insights into the Physiology of Marine, Sulfate-Reducing, Filamentous Desulfonema limicola and Desulfonema magnum.</title>
        <authorList>
            <person name="Schnaars V."/>
            <person name="Wohlbrand L."/>
            <person name="Scheve S."/>
            <person name="Hinrichs C."/>
            <person name="Reinhardt R."/>
            <person name="Rabus R."/>
        </authorList>
    </citation>
    <scope>NUCLEOTIDE SEQUENCE</scope>
    <source>
        <strain evidence="1">4be13</strain>
    </source>
</reference>
<keyword evidence="2" id="KW-1185">Reference proteome</keyword>